<keyword evidence="4 8" id="KW-0547">Nucleotide-binding</keyword>
<feature type="domain" description="Carbamoyl-phosphate synthase small subunit N-terminal" evidence="9">
    <location>
        <begin position="2"/>
        <end position="132"/>
    </location>
</feature>
<dbReference type="Pfam" id="PF00117">
    <property type="entry name" value="GATase"/>
    <property type="match status" value="1"/>
</dbReference>
<dbReference type="PANTHER" id="PTHR43418">
    <property type="entry name" value="MULTIFUNCTIONAL TRYPTOPHAN BIOSYNTHESIS PROTEIN-RELATED"/>
    <property type="match status" value="1"/>
</dbReference>
<evidence type="ECO:0000256" key="3">
    <source>
        <dbReference type="ARBA" id="ARBA00022598"/>
    </source>
</evidence>
<dbReference type="PRINTS" id="PR00097">
    <property type="entry name" value="ANTSNTHASEII"/>
</dbReference>
<evidence type="ECO:0000256" key="5">
    <source>
        <dbReference type="ARBA" id="ARBA00022840"/>
    </source>
</evidence>
<keyword evidence="8" id="KW-0665">Pyrimidine biosynthesis</keyword>
<evidence type="ECO:0000256" key="7">
    <source>
        <dbReference type="ARBA" id="ARBA00048816"/>
    </source>
</evidence>
<dbReference type="CDD" id="cd01744">
    <property type="entry name" value="GATase1_CPSase"/>
    <property type="match status" value="1"/>
</dbReference>
<dbReference type="InterPro" id="IPR029062">
    <property type="entry name" value="Class_I_gatase-like"/>
</dbReference>
<dbReference type="InterPro" id="IPR006274">
    <property type="entry name" value="CarbamoylP_synth_ssu"/>
</dbReference>
<dbReference type="Pfam" id="PF00988">
    <property type="entry name" value="CPSase_sm_chain"/>
    <property type="match status" value="1"/>
</dbReference>
<dbReference type="InterPro" id="IPR002474">
    <property type="entry name" value="CarbamoylP_synth_ssu_N"/>
</dbReference>
<feature type="binding site" evidence="8">
    <location>
        <position position="286"/>
    </location>
    <ligand>
        <name>L-glutamine</name>
        <dbReference type="ChEBI" id="CHEBI:58359"/>
    </ligand>
</feature>
<name>A0ABV9GKP1_9BACL</name>
<evidence type="ECO:0000313" key="11">
    <source>
        <dbReference type="Proteomes" id="UP001596022"/>
    </source>
</evidence>
<dbReference type="PANTHER" id="PTHR43418:SF7">
    <property type="entry name" value="CARBAMOYL-PHOSPHATE SYNTHASE SMALL CHAIN"/>
    <property type="match status" value="1"/>
</dbReference>
<dbReference type="Gene3D" id="3.50.30.20">
    <property type="entry name" value="Carbamoyl-phosphate synthase small subunit, N-terminal domain"/>
    <property type="match status" value="1"/>
</dbReference>
<comment type="caution">
    <text evidence="10">The sequence shown here is derived from an EMBL/GenBank/DDBJ whole genome shotgun (WGS) entry which is preliminary data.</text>
</comment>
<feature type="active site" evidence="8">
    <location>
        <position position="326"/>
    </location>
</feature>
<dbReference type="InterPro" id="IPR050472">
    <property type="entry name" value="Anth_synth/Amidotransfase"/>
</dbReference>
<feature type="active site" description="Nucleophile" evidence="8">
    <location>
        <position position="241"/>
    </location>
</feature>
<evidence type="ECO:0000256" key="8">
    <source>
        <dbReference type="HAMAP-Rule" id="MF_01209"/>
    </source>
</evidence>
<feature type="region of interest" description="CPSase" evidence="8">
    <location>
        <begin position="1"/>
        <end position="165"/>
    </location>
</feature>
<dbReference type="InterPro" id="IPR035686">
    <property type="entry name" value="CPSase_GATase1"/>
</dbReference>
<keyword evidence="8" id="KW-0055">Arginine biosynthesis</keyword>
<comment type="pathway">
    <text evidence="1 8">Amino-acid biosynthesis; L-arginine biosynthesis; carbamoyl phosphate from bicarbonate: step 1/1.</text>
</comment>
<dbReference type="NCBIfam" id="NF009475">
    <property type="entry name" value="PRK12838.1"/>
    <property type="match status" value="1"/>
</dbReference>
<evidence type="ECO:0000259" key="9">
    <source>
        <dbReference type="SMART" id="SM01097"/>
    </source>
</evidence>
<feature type="active site" evidence="8">
    <location>
        <position position="328"/>
    </location>
</feature>
<dbReference type="RefSeq" id="WP_376844729.1">
    <property type="nucleotide sequence ID" value="NZ_JBHSFW010000001.1"/>
</dbReference>
<sequence>MAKGYLILESGDLFEGEWAGNERESAGEVVFNTSMTGYQEILTDPSYAGQIMTFCYPLIGNYGINACDEESATIHLSGAVINELCQRPSHFMSSQTLVDYLNHWKIPCLTGIDTRAIVKKIRKNGVMRGVLTSDPSGVHSYGEDAHDLVKRVTSKAIKTYDGGGPHIVLIDFGSKKSILNAFLQAGCKVTVVPYQTPVSKIKELKPDGLVLSNGPGDPTHLAEQLPKIKKLSATFPTLGICLGHQLIALAYGAETQKLRFGHRGANHPVKELETGKVWMTPQNHGYVVTGSSINEACFTVTYRHVNDGTVEGMKHKKFPIETVQFHPEAHAGPCDTQFIFTRFLQKIEQLGDLPYAVTF</sequence>
<dbReference type="EMBL" id="JBHSFW010000001">
    <property type="protein sequence ID" value="MFC4617697.1"/>
    <property type="molecule type" value="Genomic_DNA"/>
</dbReference>
<feature type="binding site" evidence="8">
    <location>
        <position position="214"/>
    </location>
    <ligand>
        <name>L-glutamine</name>
        <dbReference type="ChEBI" id="CHEBI:58359"/>
    </ligand>
</feature>
<dbReference type="SUPFAM" id="SSF52317">
    <property type="entry name" value="Class I glutamine amidotransferase-like"/>
    <property type="match status" value="1"/>
</dbReference>
<comment type="pathway">
    <text evidence="8">Pyrimidine metabolism; UMP biosynthesis via de novo pathway; (S)-dihydroorotate from bicarbonate: step 1/3.</text>
</comment>
<organism evidence="10 11">
    <name type="scientific">Camelliibacillus cellulosilyticus</name>
    <dbReference type="NCBI Taxonomy" id="2174486"/>
    <lineage>
        <taxon>Bacteria</taxon>
        <taxon>Bacillati</taxon>
        <taxon>Bacillota</taxon>
        <taxon>Bacilli</taxon>
        <taxon>Bacillales</taxon>
        <taxon>Sporolactobacillaceae</taxon>
        <taxon>Camelliibacillus</taxon>
    </lineage>
</organism>
<comment type="catalytic activity">
    <reaction evidence="8">
        <text>L-glutamine + H2O = L-glutamate + NH4(+)</text>
        <dbReference type="Rhea" id="RHEA:15889"/>
        <dbReference type="ChEBI" id="CHEBI:15377"/>
        <dbReference type="ChEBI" id="CHEBI:28938"/>
        <dbReference type="ChEBI" id="CHEBI:29985"/>
        <dbReference type="ChEBI" id="CHEBI:58359"/>
    </reaction>
</comment>
<evidence type="ECO:0000256" key="2">
    <source>
        <dbReference type="ARBA" id="ARBA00007800"/>
    </source>
</evidence>
<feature type="binding site" evidence="8">
    <location>
        <position position="283"/>
    </location>
    <ligand>
        <name>L-glutamine</name>
        <dbReference type="ChEBI" id="CHEBI:58359"/>
    </ligand>
</feature>
<gene>
    <name evidence="8" type="primary">carA</name>
    <name evidence="10" type="ORF">ACFO4N_03015</name>
</gene>
<feature type="binding site" evidence="8">
    <location>
        <position position="216"/>
    </location>
    <ligand>
        <name>L-glutamine</name>
        <dbReference type="ChEBI" id="CHEBI:58359"/>
    </ligand>
</feature>
<keyword evidence="8" id="KW-0028">Amino-acid biosynthesis</keyword>
<keyword evidence="11" id="KW-1185">Reference proteome</keyword>
<keyword evidence="5 8" id="KW-0067">ATP-binding</keyword>
<evidence type="ECO:0000313" key="10">
    <source>
        <dbReference type="EMBL" id="MFC4617697.1"/>
    </source>
</evidence>
<dbReference type="PROSITE" id="PS51273">
    <property type="entry name" value="GATASE_TYPE_1"/>
    <property type="match status" value="1"/>
</dbReference>
<comment type="similarity">
    <text evidence="2 8">Belongs to the CarA family.</text>
</comment>
<feature type="binding site" evidence="8">
    <location>
        <position position="285"/>
    </location>
    <ligand>
        <name>L-glutamine</name>
        <dbReference type="ChEBI" id="CHEBI:58359"/>
    </ligand>
</feature>
<protein>
    <recommendedName>
        <fullName evidence="8">Carbamoyl phosphate synthase small chain</fullName>
        <ecNumber evidence="8">6.3.5.5</ecNumber>
    </recommendedName>
    <alternativeName>
        <fullName evidence="8">Carbamoyl phosphate synthetase glutamine chain</fullName>
    </alternativeName>
</protein>
<comment type="catalytic activity">
    <reaction evidence="7 8">
        <text>hydrogencarbonate + L-glutamine + 2 ATP + H2O = carbamoyl phosphate + L-glutamate + 2 ADP + phosphate + 2 H(+)</text>
        <dbReference type="Rhea" id="RHEA:18633"/>
        <dbReference type="ChEBI" id="CHEBI:15377"/>
        <dbReference type="ChEBI" id="CHEBI:15378"/>
        <dbReference type="ChEBI" id="CHEBI:17544"/>
        <dbReference type="ChEBI" id="CHEBI:29985"/>
        <dbReference type="ChEBI" id="CHEBI:30616"/>
        <dbReference type="ChEBI" id="CHEBI:43474"/>
        <dbReference type="ChEBI" id="CHEBI:58228"/>
        <dbReference type="ChEBI" id="CHEBI:58359"/>
        <dbReference type="ChEBI" id="CHEBI:456216"/>
        <dbReference type="EC" id="6.3.5.5"/>
    </reaction>
</comment>
<dbReference type="InterPro" id="IPR017926">
    <property type="entry name" value="GATASE"/>
</dbReference>
<keyword evidence="3 8" id="KW-0436">Ligase</keyword>
<accession>A0ABV9GKP1</accession>
<evidence type="ECO:0000256" key="4">
    <source>
        <dbReference type="ARBA" id="ARBA00022741"/>
    </source>
</evidence>
<feature type="binding site" evidence="8">
    <location>
        <position position="245"/>
    </location>
    <ligand>
        <name>L-glutamine</name>
        <dbReference type="ChEBI" id="CHEBI:58359"/>
    </ligand>
</feature>
<dbReference type="SUPFAM" id="SSF52021">
    <property type="entry name" value="Carbamoyl phosphate synthetase, small subunit N-terminal domain"/>
    <property type="match status" value="1"/>
</dbReference>
<dbReference type="PRINTS" id="PR00096">
    <property type="entry name" value="GATASE"/>
</dbReference>
<dbReference type="PRINTS" id="PR00099">
    <property type="entry name" value="CPSGATASE"/>
</dbReference>
<dbReference type="Gene3D" id="3.40.50.880">
    <property type="match status" value="1"/>
</dbReference>
<dbReference type="NCBIfam" id="TIGR01368">
    <property type="entry name" value="CPSaseIIsmall"/>
    <property type="match status" value="1"/>
</dbReference>
<proteinExistence type="inferred from homology"/>
<dbReference type="SMART" id="SM01097">
    <property type="entry name" value="CPSase_sm_chain"/>
    <property type="match status" value="1"/>
</dbReference>
<dbReference type="HAMAP" id="MF_01209">
    <property type="entry name" value="CPSase_S_chain"/>
    <property type="match status" value="1"/>
</dbReference>
<dbReference type="Proteomes" id="UP001596022">
    <property type="component" value="Unassembled WGS sequence"/>
</dbReference>
<feature type="binding site" evidence="8">
    <location>
        <position position="242"/>
    </location>
    <ligand>
        <name>L-glutamine</name>
        <dbReference type="ChEBI" id="CHEBI:58359"/>
    </ligand>
</feature>
<comment type="function">
    <text evidence="8">Small subunit of the glutamine-dependent carbamoyl phosphate synthetase (CPSase). CPSase catalyzes the formation of carbamoyl phosphate from the ammonia moiety of glutamine, carbonate, and phosphate donated by ATP, constituting the first step of 2 biosynthetic pathways, one leading to arginine and/or urea and the other to pyrimidine nucleotides. The small subunit (glutamine amidotransferase) binds and cleaves glutamine to supply the large subunit with the substrate ammonia.</text>
</comment>
<comment type="subunit">
    <text evidence="8">Composed of two chains; the small (or glutamine) chain promotes the hydrolysis of glutamine to ammonia, which is used by the large (or ammonia) chain to synthesize carbamoyl phosphate. Tetramer of heterodimers (alpha,beta)4.</text>
</comment>
<reference evidence="11" key="1">
    <citation type="journal article" date="2019" name="Int. J. Syst. Evol. Microbiol.">
        <title>The Global Catalogue of Microorganisms (GCM) 10K type strain sequencing project: providing services to taxonomists for standard genome sequencing and annotation.</title>
        <authorList>
            <consortium name="The Broad Institute Genomics Platform"/>
            <consortium name="The Broad Institute Genome Sequencing Center for Infectious Disease"/>
            <person name="Wu L."/>
            <person name="Ma J."/>
        </authorList>
    </citation>
    <scope>NUCLEOTIDE SEQUENCE [LARGE SCALE GENOMIC DNA]</scope>
    <source>
        <strain evidence="11">CGMCC 1.16306</strain>
    </source>
</reference>
<dbReference type="InterPro" id="IPR036480">
    <property type="entry name" value="CarbP_synth_ssu_N_sf"/>
</dbReference>
<feature type="binding site" evidence="8">
    <location>
        <position position="46"/>
    </location>
    <ligand>
        <name>L-glutamine</name>
        <dbReference type="ChEBI" id="CHEBI:58359"/>
    </ligand>
</feature>
<evidence type="ECO:0000256" key="1">
    <source>
        <dbReference type="ARBA" id="ARBA00005077"/>
    </source>
</evidence>
<keyword evidence="6 8" id="KW-0315">Glutamine amidotransferase</keyword>
<evidence type="ECO:0000256" key="6">
    <source>
        <dbReference type="ARBA" id="ARBA00022962"/>
    </source>
</evidence>
<dbReference type="EC" id="6.3.5.5" evidence="8"/>